<evidence type="ECO:0000256" key="4">
    <source>
        <dbReference type="ARBA" id="ARBA00022692"/>
    </source>
</evidence>
<evidence type="ECO:0000256" key="5">
    <source>
        <dbReference type="ARBA" id="ARBA00022729"/>
    </source>
</evidence>
<evidence type="ECO:0000313" key="12">
    <source>
        <dbReference type="Proteomes" id="UP001428341"/>
    </source>
</evidence>
<feature type="transmembrane region" description="Helical" evidence="10">
    <location>
        <begin position="235"/>
        <end position="257"/>
    </location>
</feature>
<feature type="transmembrane region" description="Helical" evidence="10">
    <location>
        <begin position="296"/>
        <end position="324"/>
    </location>
</feature>
<feature type="transmembrane region" description="Helical" evidence="10">
    <location>
        <begin position="395"/>
        <end position="419"/>
    </location>
</feature>
<evidence type="ECO:0000256" key="2">
    <source>
        <dbReference type="ARBA" id="ARBA00004653"/>
    </source>
</evidence>
<keyword evidence="8" id="KW-0333">Golgi apparatus</keyword>
<dbReference type="GO" id="GO:0072657">
    <property type="term" value="P:protein localization to membrane"/>
    <property type="evidence" value="ECO:0007669"/>
    <property type="project" value="TreeGrafter"/>
</dbReference>
<gene>
    <name evidence="11" type="ORF">WN944_027574</name>
</gene>
<dbReference type="EMBL" id="JBCGBO010000025">
    <property type="protein sequence ID" value="KAK9175567.1"/>
    <property type="molecule type" value="Genomic_DNA"/>
</dbReference>
<feature type="transmembrane region" description="Helical" evidence="10">
    <location>
        <begin position="457"/>
        <end position="477"/>
    </location>
</feature>
<evidence type="ECO:0000256" key="7">
    <source>
        <dbReference type="ARBA" id="ARBA00022989"/>
    </source>
</evidence>
<protein>
    <recommendedName>
        <fullName evidence="10">Transmembrane 9 superfamily member</fullName>
    </recommendedName>
</protein>
<dbReference type="InterPro" id="IPR004240">
    <property type="entry name" value="EMP70"/>
</dbReference>
<feature type="transmembrane region" description="Helical" evidence="10">
    <location>
        <begin position="526"/>
        <end position="545"/>
    </location>
</feature>
<evidence type="ECO:0000256" key="8">
    <source>
        <dbReference type="ARBA" id="ARBA00023034"/>
    </source>
</evidence>
<feature type="transmembrane region" description="Helical" evidence="10">
    <location>
        <begin position="557"/>
        <end position="578"/>
    </location>
</feature>
<sequence length="595" mass="67784">MTQKSLKITSLQLLFAILILAVSSRSATLSPHDHRYNAGDPVPLLVNKVGPLNNPSETYQYYDLPFCRSEPIKWKKETLGEVLNGDRLASALYELKFLEAKTGVTLCSKKLKVDEVAKFRKAVADDFYFQMYYDDLPIWGYIGKIEDGSLVLSEKGNKYYLFTRVQFDALYNGDQVVEIRAFSDPTSAVDITDDIEINVKFTYSIVWSKTSAQFETRMDKYSRASSLPTLHKIHWFSFINSIVFILLLMGLLILLILRRLKNDLRKCSSGDEEEDKEVGWKYIHGDVFRYPQNISLFSAVMGVGNQLLTIVCILFVLAFLGILYPYNRGLLSTSLVLLYSLTSVVAGYITSSFHNQFSDAGWERSVFLAGILYFGPLTVTVLILNTVAVSYGATAALPFGTIMVIVFIYMLFAVPLLALGGRIGYWFRSEFQAPSALNRYPREIPPLPWYQKSPCQMFIVGLLSFSTIALELHHLYASLWGYKIFTPPGILFVMFIILLVLTAILSIGLTYIQLSVEDHEWWWRSVFRGGSTAIFMFAYSIYFYFRSNMSGFLQLSFFLGYNAAMCYAFFLILGSISFRASMIFVRRIYRVVKSE</sequence>
<accession>A0AAP0LHR6</accession>
<evidence type="ECO:0000256" key="10">
    <source>
        <dbReference type="RuleBase" id="RU363079"/>
    </source>
</evidence>
<feature type="transmembrane region" description="Helical" evidence="10">
    <location>
        <begin position="489"/>
        <end position="514"/>
    </location>
</feature>
<proteinExistence type="inferred from homology"/>
<keyword evidence="9 10" id="KW-0472">Membrane</keyword>
<feature type="transmembrane region" description="Helical" evidence="10">
    <location>
        <begin position="366"/>
        <end position="389"/>
    </location>
</feature>
<reference evidence="11 12" key="1">
    <citation type="submission" date="2024-05" db="EMBL/GenBank/DDBJ databases">
        <title>Haplotype-resolved chromosome-level genome assembly of Huyou (Citrus changshanensis).</title>
        <authorList>
            <person name="Miao C."/>
            <person name="Chen W."/>
            <person name="Wu Y."/>
            <person name="Wang L."/>
            <person name="Zhao S."/>
            <person name="Grierson D."/>
            <person name="Xu C."/>
            <person name="Chen K."/>
        </authorList>
    </citation>
    <scope>NUCLEOTIDE SEQUENCE [LARGE SCALE GENOMIC DNA]</scope>
    <source>
        <strain evidence="11">01-14</strain>
        <tissue evidence="11">Leaf</tissue>
    </source>
</reference>
<comment type="subcellular location">
    <subcellularLocation>
        <location evidence="1">Endosome membrane</location>
        <topology evidence="1">Multi-pass membrane protein</topology>
    </subcellularLocation>
    <subcellularLocation>
        <location evidence="2">Golgi apparatus membrane</location>
        <topology evidence="2">Multi-pass membrane protein</topology>
    </subcellularLocation>
</comment>
<evidence type="ECO:0000313" key="11">
    <source>
        <dbReference type="EMBL" id="KAK9175567.1"/>
    </source>
</evidence>
<dbReference type="AlphaFoldDB" id="A0AAP0LHR6"/>
<evidence type="ECO:0000256" key="6">
    <source>
        <dbReference type="ARBA" id="ARBA00022753"/>
    </source>
</evidence>
<dbReference type="GO" id="GO:0000139">
    <property type="term" value="C:Golgi membrane"/>
    <property type="evidence" value="ECO:0007669"/>
    <property type="project" value="UniProtKB-SubCell"/>
</dbReference>
<organism evidence="11 12">
    <name type="scientific">Citrus x changshan-huyou</name>
    <dbReference type="NCBI Taxonomy" id="2935761"/>
    <lineage>
        <taxon>Eukaryota</taxon>
        <taxon>Viridiplantae</taxon>
        <taxon>Streptophyta</taxon>
        <taxon>Embryophyta</taxon>
        <taxon>Tracheophyta</taxon>
        <taxon>Spermatophyta</taxon>
        <taxon>Magnoliopsida</taxon>
        <taxon>eudicotyledons</taxon>
        <taxon>Gunneridae</taxon>
        <taxon>Pentapetalae</taxon>
        <taxon>rosids</taxon>
        <taxon>malvids</taxon>
        <taxon>Sapindales</taxon>
        <taxon>Rutaceae</taxon>
        <taxon>Aurantioideae</taxon>
        <taxon>Citrus</taxon>
    </lineage>
</organism>
<dbReference type="PANTHER" id="PTHR10766">
    <property type="entry name" value="TRANSMEMBRANE 9 SUPERFAMILY PROTEIN"/>
    <property type="match status" value="1"/>
</dbReference>
<feature type="transmembrane region" description="Helical" evidence="10">
    <location>
        <begin position="336"/>
        <end position="354"/>
    </location>
</feature>
<keyword evidence="4 10" id="KW-0812">Transmembrane</keyword>
<feature type="signal peptide" evidence="10">
    <location>
        <begin position="1"/>
        <end position="27"/>
    </location>
</feature>
<keyword evidence="6" id="KW-0967">Endosome</keyword>
<dbReference type="GO" id="GO:0010008">
    <property type="term" value="C:endosome membrane"/>
    <property type="evidence" value="ECO:0007669"/>
    <property type="project" value="UniProtKB-SubCell"/>
</dbReference>
<evidence type="ECO:0000256" key="3">
    <source>
        <dbReference type="ARBA" id="ARBA00005227"/>
    </source>
</evidence>
<keyword evidence="12" id="KW-1185">Reference proteome</keyword>
<dbReference type="Proteomes" id="UP001428341">
    <property type="component" value="Unassembled WGS sequence"/>
</dbReference>
<keyword evidence="5 10" id="KW-0732">Signal</keyword>
<name>A0AAP0LHR6_9ROSI</name>
<evidence type="ECO:0000256" key="9">
    <source>
        <dbReference type="ARBA" id="ARBA00023136"/>
    </source>
</evidence>
<dbReference type="Pfam" id="PF02990">
    <property type="entry name" value="EMP70"/>
    <property type="match status" value="1"/>
</dbReference>
<keyword evidence="7 10" id="KW-1133">Transmembrane helix</keyword>
<evidence type="ECO:0000256" key="1">
    <source>
        <dbReference type="ARBA" id="ARBA00004337"/>
    </source>
</evidence>
<comment type="caution">
    <text evidence="11">The sequence shown here is derived from an EMBL/GenBank/DDBJ whole genome shotgun (WGS) entry which is preliminary data.</text>
</comment>
<dbReference type="PANTHER" id="PTHR10766:SF119">
    <property type="entry name" value="TRANSMEMBRANE 9 SUPERFAMILY MEMBER 5"/>
    <property type="match status" value="1"/>
</dbReference>
<feature type="chain" id="PRO_5042662285" description="Transmembrane 9 superfamily member" evidence="10">
    <location>
        <begin position="28"/>
        <end position="595"/>
    </location>
</feature>
<comment type="similarity">
    <text evidence="3 10">Belongs to the nonaspanin (TM9SF) (TC 9.A.2) family.</text>
</comment>